<keyword evidence="9" id="KW-1278">Translocase</keyword>
<dbReference type="EMBL" id="JBEUSY010000218">
    <property type="protein sequence ID" value="KAL1242210.1"/>
    <property type="molecule type" value="Genomic_DNA"/>
</dbReference>
<feature type="transmembrane region" description="Helical" evidence="18">
    <location>
        <begin position="57"/>
        <end position="73"/>
    </location>
</feature>
<dbReference type="InterPro" id="IPR001750">
    <property type="entry name" value="ND/Mrp_TM"/>
</dbReference>
<evidence type="ECO:0000313" key="21">
    <source>
        <dbReference type="EMBL" id="KAL1242210.1"/>
    </source>
</evidence>
<feature type="transmembrane region" description="Helical" evidence="18">
    <location>
        <begin position="144"/>
        <end position="164"/>
    </location>
</feature>
<feature type="transmembrane region" description="Helical" evidence="18">
    <location>
        <begin position="113"/>
        <end position="132"/>
    </location>
</feature>
<proteinExistence type="inferred from homology"/>
<evidence type="ECO:0000256" key="13">
    <source>
        <dbReference type="ARBA" id="ARBA00023075"/>
    </source>
</evidence>
<evidence type="ECO:0000256" key="8">
    <source>
        <dbReference type="ARBA" id="ARBA00022692"/>
    </source>
</evidence>
<evidence type="ECO:0000256" key="12">
    <source>
        <dbReference type="ARBA" id="ARBA00023027"/>
    </source>
</evidence>
<keyword evidence="15 18" id="KW-0472">Membrane</keyword>
<protein>
    <recommendedName>
        <fullName evidence="5">NADH-ubiquinone oxidoreductase chain 4</fullName>
        <ecNumber evidence="4">7.1.1.2</ecNumber>
    </recommendedName>
    <alternativeName>
        <fullName evidence="16">NADH dehydrogenase subunit 4</fullName>
    </alternativeName>
</protein>
<evidence type="ECO:0000256" key="17">
    <source>
        <dbReference type="ARBA" id="ARBA00049551"/>
    </source>
</evidence>
<comment type="similarity">
    <text evidence="3">Belongs to the complex I subunit 4 family.</text>
</comment>
<keyword evidence="13" id="KW-0830">Ubiquinone</keyword>
<dbReference type="EMBL" id="JBEUSY010000218">
    <property type="protein sequence ID" value="KAL1242212.1"/>
    <property type="molecule type" value="Genomic_DNA"/>
</dbReference>
<gene>
    <name evidence="20" type="ORF">TSPI_01322</name>
    <name evidence="21" type="ORF">TSPI_01330</name>
    <name evidence="22" type="ORF">TSPI_01333</name>
</gene>
<dbReference type="EMBL" id="JBEUSY010000421">
    <property type="protein sequence ID" value="KAL1234005.1"/>
    <property type="molecule type" value="Genomic_DNA"/>
</dbReference>
<keyword evidence="11 18" id="KW-1133">Transmembrane helix</keyword>
<evidence type="ECO:0000313" key="23">
    <source>
        <dbReference type="Proteomes" id="UP001558632"/>
    </source>
</evidence>
<keyword evidence="7" id="KW-0679">Respiratory chain</keyword>
<dbReference type="Pfam" id="PF00361">
    <property type="entry name" value="Proton_antipo_M"/>
    <property type="match status" value="2"/>
</dbReference>
<feature type="domain" description="NADH:quinone oxidoreductase/Mrp antiporter transmembrane" evidence="19">
    <location>
        <begin position="58"/>
        <end position="101"/>
    </location>
</feature>
<evidence type="ECO:0000256" key="2">
    <source>
        <dbReference type="ARBA" id="ARBA00004225"/>
    </source>
</evidence>
<evidence type="ECO:0000256" key="6">
    <source>
        <dbReference type="ARBA" id="ARBA00022448"/>
    </source>
</evidence>
<dbReference type="PANTHER" id="PTHR43507:SF20">
    <property type="entry name" value="NADH-UBIQUINONE OXIDOREDUCTASE CHAIN 4"/>
    <property type="match status" value="1"/>
</dbReference>
<dbReference type="EC" id="7.1.1.2" evidence="4"/>
<evidence type="ECO:0000256" key="1">
    <source>
        <dbReference type="ARBA" id="ARBA00003257"/>
    </source>
</evidence>
<evidence type="ECO:0000256" key="9">
    <source>
        <dbReference type="ARBA" id="ARBA00022967"/>
    </source>
</evidence>
<evidence type="ECO:0000256" key="11">
    <source>
        <dbReference type="ARBA" id="ARBA00022989"/>
    </source>
</evidence>
<feature type="transmembrane region" description="Helical" evidence="18">
    <location>
        <begin position="204"/>
        <end position="225"/>
    </location>
</feature>
<accession>A0ABR3KPF7</accession>
<evidence type="ECO:0000256" key="18">
    <source>
        <dbReference type="SAM" id="Phobius"/>
    </source>
</evidence>
<evidence type="ECO:0000256" key="5">
    <source>
        <dbReference type="ARBA" id="ARBA00021006"/>
    </source>
</evidence>
<evidence type="ECO:0000259" key="19">
    <source>
        <dbReference type="Pfam" id="PF00361"/>
    </source>
</evidence>
<evidence type="ECO:0000256" key="4">
    <source>
        <dbReference type="ARBA" id="ARBA00012944"/>
    </source>
</evidence>
<keyword evidence="10" id="KW-0249">Electron transport</keyword>
<dbReference type="PRINTS" id="PR01437">
    <property type="entry name" value="NUOXDRDTASE4"/>
</dbReference>
<reference evidence="22 23" key="2">
    <citation type="submission" date="2024-07" db="EMBL/GenBank/DDBJ databases">
        <title>Enhanced genomic and transcriptomic resources for Trichinella pseudospiralis and T. spiralis underpin the discovery of pronounced molecular differences between stages and species.</title>
        <authorList>
            <person name="Pasi K.K."/>
            <person name="La Rosa G."/>
            <person name="Gomez-Morales M.A."/>
            <person name="Tosini F."/>
            <person name="Sumanam S."/>
            <person name="Young N.D."/>
            <person name="Chang B.C."/>
            <person name="Robin G.B."/>
        </authorList>
    </citation>
    <scope>NUCLEOTIDE SEQUENCE [LARGE SCALE GENOMIC DNA]</scope>
    <source>
        <strain evidence="22">ISS534</strain>
    </source>
</reference>
<name>A0ABR3KPF7_TRISP</name>
<feature type="transmembrane region" description="Helical" evidence="18">
    <location>
        <begin position="82"/>
        <end position="101"/>
    </location>
</feature>
<comment type="function">
    <text evidence="1">Core subunit of the mitochondrial membrane respiratory chain NADH dehydrogenase (Complex I) that is believed to belong to the minimal assembly required for catalysis. Complex I functions in the transfer of electrons from NADH to the respiratory chain. The immediate electron acceptor for the enzyme is believed to be ubiquinone.</text>
</comment>
<evidence type="ECO:0000313" key="20">
    <source>
        <dbReference type="EMBL" id="KAL1234005.1"/>
    </source>
</evidence>
<feature type="domain" description="NADH:quinone oxidoreductase/Mrp antiporter transmembrane" evidence="19">
    <location>
        <begin position="1"/>
        <end position="49"/>
    </location>
</feature>
<evidence type="ECO:0000256" key="7">
    <source>
        <dbReference type="ARBA" id="ARBA00022660"/>
    </source>
</evidence>
<feature type="transmembrane region" description="Helical" evidence="18">
    <location>
        <begin position="6"/>
        <end position="22"/>
    </location>
</feature>
<sequence length="227" mass="25538">MFYVLFEVSIVPIYFIVLGWGNQPERLMAANYLVVYTLMFSFPLLVLIIRFLVDCSVVGWASVLPVYLFHLWLPKAHVEAPVLGRMILASILLKTGGYGLVKNDLKKFVAYSSVTHMTMVLGLVVMGFEVLDSAVTRLLFKQQGLLRLSPVVWFFLVFLLFIGSRVPPSVGIVGEVSLVVLLLASWVLYYASSYMGSSIELVRFNVLMVVFVLRMLVVVVGKSFWVL</sequence>
<evidence type="ECO:0000256" key="14">
    <source>
        <dbReference type="ARBA" id="ARBA00023128"/>
    </source>
</evidence>
<keyword evidence="8 18" id="KW-0812">Transmembrane</keyword>
<keyword evidence="12" id="KW-0520">NAD</keyword>
<comment type="catalytic activity">
    <reaction evidence="17">
        <text>a ubiquinone + NADH + 5 H(+)(in) = a ubiquinol + NAD(+) + 4 H(+)(out)</text>
        <dbReference type="Rhea" id="RHEA:29091"/>
        <dbReference type="Rhea" id="RHEA-COMP:9565"/>
        <dbReference type="Rhea" id="RHEA-COMP:9566"/>
        <dbReference type="ChEBI" id="CHEBI:15378"/>
        <dbReference type="ChEBI" id="CHEBI:16389"/>
        <dbReference type="ChEBI" id="CHEBI:17976"/>
        <dbReference type="ChEBI" id="CHEBI:57540"/>
        <dbReference type="ChEBI" id="CHEBI:57945"/>
        <dbReference type="EC" id="7.1.1.2"/>
    </reaction>
</comment>
<evidence type="ECO:0000256" key="10">
    <source>
        <dbReference type="ARBA" id="ARBA00022982"/>
    </source>
</evidence>
<keyword evidence="23" id="KW-1185">Reference proteome</keyword>
<feature type="transmembrane region" description="Helical" evidence="18">
    <location>
        <begin position="29"/>
        <end position="51"/>
    </location>
</feature>
<feature type="transmembrane region" description="Helical" evidence="18">
    <location>
        <begin position="170"/>
        <end position="192"/>
    </location>
</feature>
<keyword evidence="14" id="KW-0496">Mitochondrion</keyword>
<evidence type="ECO:0000313" key="22">
    <source>
        <dbReference type="EMBL" id="KAL1242212.1"/>
    </source>
</evidence>
<reference evidence="22" key="1">
    <citation type="submission" date="2024-06" db="EMBL/GenBank/DDBJ databases">
        <authorList>
            <person name="Korhonen P.K."/>
            <person name="La Rosa G."/>
            <person name="Gomez-Morales M.A."/>
            <person name="Tosini F."/>
            <person name="Sumanam S."/>
            <person name="Young N.D."/>
            <person name="Chang B.C."/>
            <person name="Gasser R.B."/>
        </authorList>
    </citation>
    <scope>NUCLEOTIDE SEQUENCE</scope>
    <source>
        <strain evidence="22">ISS534</strain>
    </source>
</reference>
<organism evidence="22 23">
    <name type="scientific">Trichinella spiralis</name>
    <name type="common">Trichina worm</name>
    <dbReference type="NCBI Taxonomy" id="6334"/>
    <lineage>
        <taxon>Eukaryota</taxon>
        <taxon>Metazoa</taxon>
        <taxon>Ecdysozoa</taxon>
        <taxon>Nematoda</taxon>
        <taxon>Enoplea</taxon>
        <taxon>Dorylaimia</taxon>
        <taxon>Trichinellida</taxon>
        <taxon>Trichinellidae</taxon>
        <taxon>Trichinella</taxon>
    </lineage>
</organism>
<comment type="subcellular location">
    <subcellularLocation>
        <location evidence="2">Mitochondrion membrane</location>
        <topology evidence="2">Multi-pass membrane protein</topology>
    </subcellularLocation>
</comment>
<evidence type="ECO:0000256" key="16">
    <source>
        <dbReference type="ARBA" id="ARBA00031025"/>
    </source>
</evidence>
<dbReference type="PANTHER" id="PTHR43507">
    <property type="entry name" value="NADH-UBIQUINONE OXIDOREDUCTASE CHAIN 4"/>
    <property type="match status" value="1"/>
</dbReference>
<keyword evidence="6" id="KW-0813">Transport</keyword>
<comment type="caution">
    <text evidence="22">The sequence shown here is derived from an EMBL/GenBank/DDBJ whole genome shotgun (WGS) entry which is preliminary data.</text>
</comment>
<evidence type="ECO:0000256" key="15">
    <source>
        <dbReference type="ARBA" id="ARBA00023136"/>
    </source>
</evidence>
<evidence type="ECO:0000256" key="3">
    <source>
        <dbReference type="ARBA" id="ARBA00009025"/>
    </source>
</evidence>
<dbReference type="InterPro" id="IPR003918">
    <property type="entry name" value="NADH_UbQ_OxRdtase"/>
</dbReference>
<dbReference type="Proteomes" id="UP001558632">
    <property type="component" value="Unassembled WGS sequence"/>
</dbReference>